<keyword evidence="1" id="KW-0812">Transmembrane</keyword>
<keyword evidence="1" id="KW-1133">Transmembrane helix</keyword>
<dbReference type="Proteomes" id="UP001601627">
    <property type="component" value="Unassembled WGS sequence"/>
</dbReference>
<name>A0ABW6QE94_9ACTN</name>
<gene>
    <name evidence="2" type="ORF">ACFVZC_29785</name>
</gene>
<evidence type="ECO:0000256" key="1">
    <source>
        <dbReference type="SAM" id="Phobius"/>
    </source>
</evidence>
<evidence type="ECO:0000313" key="2">
    <source>
        <dbReference type="EMBL" id="MFF1277554.1"/>
    </source>
</evidence>
<keyword evidence="3" id="KW-1185">Reference proteome</keyword>
<organism evidence="2 3">
    <name type="scientific">Streptomyces marokkonensis</name>
    <dbReference type="NCBI Taxonomy" id="324855"/>
    <lineage>
        <taxon>Bacteria</taxon>
        <taxon>Bacillati</taxon>
        <taxon>Actinomycetota</taxon>
        <taxon>Actinomycetes</taxon>
        <taxon>Kitasatosporales</taxon>
        <taxon>Streptomycetaceae</taxon>
        <taxon>Streptomyces</taxon>
    </lineage>
</organism>
<evidence type="ECO:0000313" key="3">
    <source>
        <dbReference type="Proteomes" id="UP001601627"/>
    </source>
</evidence>
<keyword evidence="1" id="KW-0472">Membrane</keyword>
<feature type="transmembrane region" description="Helical" evidence="1">
    <location>
        <begin position="17"/>
        <end position="38"/>
    </location>
</feature>
<comment type="caution">
    <text evidence="2">The sequence shown here is derived from an EMBL/GenBank/DDBJ whole genome shotgun (WGS) entry which is preliminary data.</text>
</comment>
<protein>
    <submittedName>
        <fullName evidence="2">Uncharacterized protein</fullName>
    </submittedName>
</protein>
<sequence length="144" mass="15426">MVDTSPAGTARRRNRTVISAVAAALAAALVAGTGYWWYERSLPSQASAADCRLAQRIATEARQIASGPAADAETWARKIATERRSKMKDGYLGLRVSQYEAWALLTAQKSPDAPSAQDVGKYQDKAREHCAQSGVTVSMQPLGS</sequence>
<dbReference type="EMBL" id="JBHVZQ010000038">
    <property type="protein sequence ID" value="MFF1277554.1"/>
    <property type="molecule type" value="Genomic_DNA"/>
</dbReference>
<proteinExistence type="predicted"/>
<accession>A0ABW6QE94</accession>
<dbReference type="RefSeq" id="WP_388239461.1">
    <property type="nucleotide sequence ID" value="NZ_JBHVZQ010000038.1"/>
</dbReference>
<reference evidence="2 3" key="1">
    <citation type="submission" date="2024-09" db="EMBL/GenBank/DDBJ databases">
        <title>The Natural Products Discovery Center: Release of the First 8490 Sequenced Strains for Exploring Actinobacteria Biosynthetic Diversity.</title>
        <authorList>
            <person name="Kalkreuter E."/>
            <person name="Kautsar S.A."/>
            <person name="Yang D."/>
            <person name="Bader C.D."/>
            <person name="Teijaro C.N."/>
            <person name="Fluegel L."/>
            <person name="Davis C.M."/>
            <person name="Simpson J.R."/>
            <person name="Lauterbach L."/>
            <person name="Steele A.D."/>
            <person name="Gui C."/>
            <person name="Meng S."/>
            <person name="Li G."/>
            <person name="Viehrig K."/>
            <person name="Ye F."/>
            <person name="Su P."/>
            <person name="Kiefer A.F."/>
            <person name="Nichols A."/>
            <person name="Cepeda A.J."/>
            <person name="Yan W."/>
            <person name="Fan B."/>
            <person name="Jiang Y."/>
            <person name="Adhikari A."/>
            <person name="Zheng C.-J."/>
            <person name="Schuster L."/>
            <person name="Cowan T.M."/>
            <person name="Smanski M.J."/>
            <person name="Chevrette M.G."/>
            <person name="De Carvalho L.P.S."/>
            <person name="Shen B."/>
        </authorList>
    </citation>
    <scope>NUCLEOTIDE SEQUENCE [LARGE SCALE GENOMIC DNA]</scope>
    <source>
        <strain evidence="2 3">NPDC058328</strain>
    </source>
</reference>